<name>A0ABM7EY48_9FLAO</name>
<reference evidence="2 3" key="1">
    <citation type="journal article" date="2015" name="Microbes Environ.">
        <title>An Efficient Strategy Developed for Next-Generation Sequencing of Endosymbiont Genomes Performed Using Crude DNA Isolated from Host Tissues: A Case Study of Blattabacterium cuenoti Inhabiting the Fat Bodies of Cockroaches.</title>
        <authorList>
            <person name="Kinjo Y."/>
            <person name="Saitoh S."/>
            <person name="Tokuda G."/>
        </authorList>
    </citation>
    <scope>NUCLEOTIDE SEQUENCE [LARGE SCALE GENOMIC DNA]</scope>
    <source>
        <strain evidence="2 3">BPAY</strain>
    </source>
</reference>
<dbReference type="InterPro" id="IPR011630">
    <property type="entry name" value="DUF1599"/>
</dbReference>
<evidence type="ECO:0000313" key="2">
    <source>
        <dbReference type="EMBL" id="BAR91887.1"/>
    </source>
</evidence>
<protein>
    <recommendedName>
        <fullName evidence="1">Nucleotide modification associated domain-containing protein</fullName>
    </recommendedName>
</protein>
<accession>A0ABM7EY48</accession>
<feature type="domain" description="Nucleotide modification associated" evidence="1">
    <location>
        <begin position="107"/>
        <end position="168"/>
    </location>
</feature>
<dbReference type="RefSeq" id="WP_096377996.1">
    <property type="nucleotide sequence ID" value="NZ_AP014609.1"/>
</dbReference>
<dbReference type="Proteomes" id="UP000217805">
    <property type="component" value="Chromosome"/>
</dbReference>
<evidence type="ECO:0000259" key="1">
    <source>
        <dbReference type="Pfam" id="PF07659"/>
    </source>
</evidence>
<dbReference type="EMBL" id="AP014609">
    <property type="protein sequence ID" value="BAR91887.1"/>
    <property type="molecule type" value="Genomic_DNA"/>
</dbReference>
<proteinExistence type="predicted"/>
<sequence length="171" mass="21170">MNNNKNIETSVQYDMILKKCKFFFKKKLIENYKINKEEDFQKKNINNIIFSKIKKNQWIDVINLSIIAIIFYENNIINMKMLILIKKNIYNYYDLYTKKAKFLMIKKNFDYEEAWKIMELSSMKDIILQKLFRIQNMEKNFLYIKNFYEKIYDNYIDILNYSIFILMKIEK</sequence>
<dbReference type="Pfam" id="PF07659">
    <property type="entry name" value="DUF1599"/>
    <property type="match status" value="1"/>
</dbReference>
<keyword evidence="3" id="KW-1185">Reference proteome</keyword>
<organism evidence="2 3">
    <name type="scientific">Blattabacterium cuenoti BPAY</name>
    <dbReference type="NCBI Taxonomy" id="1457031"/>
    <lineage>
        <taxon>Bacteria</taxon>
        <taxon>Pseudomonadati</taxon>
        <taxon>Bacteroidota</taxon>
        <taxon>Flavobacteriia</taxon>
        <taxon>Flavobacteriales</taxon>
        <taxon>Blattabacteriaceae</taxon>
        <taxon>Blattabacterium</taxon>
    </lineage>
</organism>
<evidence type="ECO:0000313" key="3">
    <source>
        <dbReference type="Proteomes" id="UP000217805"/>
    </source>
</evidence>
<gene>
    <name evidence="2" type="ORF">BPAY_133</name>
</gene>